<organism evidence="12 13">
    <name type="scientific">Desulfomicrobium baculatum (strain DSM 4028 / VKM B-1378 / X)</name>
    <name type="common">Desulfovibrio baculatus</name>
    <dbReference type="NCBI Taxonomy" id="525897"/>
    <lineage>
        <taxon>Bacteria</taxon>
        <taxon>Pseudomonadati</taxon>
        <taxon>Thermodesulfobacteriota</taxon>
        <taxon>Desulfovibrionia</taxon>
        <taxon>Desulfovibrionales</taxon>
        <taxon>Desulfomicrobiaceae</taxon>
        <taxon>Desulfomicrobium</taxon>
    </lineage>
</organism>
<dbReference type="PANTHER" id="PTHR32119:SF2">
    <property type="entry name" value="OROTIDINE 5'-PHOSPHATE DECARBOXYLASE"/>
    <property type="match status" value="1"/>
</dbReference>
<feature type="active site" description="For OMPdecase activity" evidence="8">
    <location>
        <position position="66"/>
    </location>
</feature>
<comment type="function">
    <text evidence="1 7">Catalyzes the decarboxylation of orotidine 5'-monophosphate (OMP) to uridine 5'-monophosphate (UMP).</text>
</comment>
<dbReference type="GO" id="GO:0044205">
    <property type="term" value="P:'de novo' UMP biosynthetic process"/>
    <property type="evidence" value="ECO:0007669"/>
    <property type="project" value="UniProtKB-UniRule"/>
</dbReference>
<keyword evidence="4 7" id="KW-0665">Pyrimidine biosynthesis</keyword>
<dbReference type="InterPro" id="IPR047596">
    <property type="entry name" value="OMPdecase_bac"/>
</dbReference>
<dbReference type="Proteomes" id="UP000002216">
    <property type="component" value="Chromosome"/>
</dbReference>
<evidence type="ECO:0000256" key="6">
    <source>
        <dbReference type="ARBA" id="ARBA00049157"/>
    </source>
</evidence>
<dbReference type="InterPro" id="IPR018089">
    <property type="entry name" value="OMPdecase_AS"/>
</dbReference>
<feature type="domain" description="Orotidine 5'-phosphate decarboxylase" evidence="11">
    <location>
        <begin position="6"/>
        <end position="232"/>
    </location>
</feature>
<evidence type="ECO:0000256" key="7">
    <source>
        <dbReference type="HAMAP-Rule" id="MF_01200"/>
    </source>
</evidence>
<dbReference type="UniPathway" id="UPA00070">
    <property type="reaction ID" value="UER00120"/>
</dbReference>
<dbReference type="SUPFAM" id="SSF51366">
    <property type="entry name" value="Ribulose-phoshate binding barrel"/>
    <property type="match status" value="1"/>
</dbReference>
<feature type="binding site" evidence="7 9">
    <location>
        <position position="124"/>
    </location>
    <ligand>
        <name>substrate</name>
    </ligand>
</feature>
<comment type="subunit">
    <text evidence="7">Homodimer.</text>
</comment>
<evidence type="ECO:0000256" key="3">
    <source>
        <dbReference type="ARBA" id="ARBA00022793"/>
    </source>
</evidence>
<protein>
    <recommendedName>
        <fullName evidence="7">Orotidine 5'-phosphate decarboxylase</fullName>
        <ecNumber evidence="7">4.1.1.23</ecNumber>
    </recommendedName>
    <alternativeName>
        <fullName evidence="7">OMP decarboxylase</fullName>
        <shortName evidence="7">OMPDCase</shortName>
        <shortName evidence="7">OMPdecase</shortName>
    </alternativeName>
</protein>
<feature type="binding site" evidence="7 9">
    <location>
        <position position="187"/>
    </location>
    <ligand>
        <name>substrate</name>
    </ligand>
</feature>
<feature type="binding site" evidence="7 9">
    <location>
        <position position="216"/>
    </location>
    <ligand>
        <name>substrate</name>
    </ligand>
</feature>
<dbReference type="HAMAP" id="MF_01200_B">
    <property type="entry name" value="OMPdecase_type1_B"/>
    <property type="match status" value="1"/>
</dbReference>
<dbReference type="InterPro" id="IPR014732">
    <property type="entry name" value="OMPdecase"/>
</dbReference>
<name>C7LUR3_DESBD</name>
<comment type="catalytic activity">
    <reaction evidence="6 7 10">
        <text>orotidine 5'-phosphate + H(+) = UMP + CO2</text>
        <dbReference type="Rhea" id="RHEA:11596"/>
        <dbReference type="ChEBI" id="CHEBI:15378"/>
        <dbReference type="ChEBI" id="CHEBI:16526"/>
        <dbReference type="ChEBI" id="CHEBI:57538"/>
        <dbReference type="ChEBI" id="CHEBI:57865"/>
        <dbReference type="EC" id="4.1.1.23"/>
    </reaction>
</comment>
<evidence type="ECO:0000256" key="5">
    <source>
        <dbReference type="ARBA" id="ARBA00023239"/>
    </source>
</evidence>
<dbReference type="EC" id="4.1.1.23" evidence="7"/>
<dbReference type="STRING" id="525897.Dbac_2903"/>
<dbReference type="PANTHER" id="PTHR32119">
    <property type="entry name" value="OROTIDINE 5'-PHOSPHATE DECARBOXYLASE"/>
    <property type="match status" value="1"/>
</dbReference>
<feature type="active site" description="For OMPdecase activity" evidence="8">
    <location>
        <position position="63"/>
    </location>
</feature>
<evidence type="ECO:0000313" key="12">
    <source>
        <dbReference type="EMBL" id="ACU90978.1"/>
    </source>
</evidence>
<proteinExistence type="inferred from homology"/>
<dbReference type="Pfam" id="PF00215">
    <property type="entry name" value="OMPdecase"/>
    <property type="match status" value="1"/>
</dbReference>
<evidence type="ECO:0000256" key="10">
    <source>
        <dbReference type="RuleBase" id="RU000512"/>
    </source>
</evidence>
<keyword evidence="3 7" id="KW-0210">Decarboxylase</keyword>
<evidence type="ECO:0000256" key="8">
    <source>
        <dbReference type="PIRSR" id="PIRSR614732-1"/>
    </source>
</evidence>
<dbReference type="OrthoDB" id="9806203at2"/>
<dbReference type="HOGENOM" id="CLU_067069_1_0_7"/>
<evidence type="ECO:0000256" key="9">
    <source>
        <dbReference type="PIRSR" id="PIRSR614732-2"/>
    </source>
</evidence>
<dbReference type="SMART" id="SM00934">
    <property type="entry name" value="OMPdecase"/>
    <property type="match status" value="1"/>
</dbReference>
<comment type="similarity">
    <text evidence="7">Belongs to the OMP decarboxylase family. Type 1 subfamily.</text>
</comment>
<feature type="binding site" evidence="7 9">
    <location>
        <position position="196"/>
    </location>
    <ligand>
        <name>substrate</name>
    </ligand>
</feature>
<accession>C7LUR3</accession>
<dbReference type="Gene3D" id="3.20.20.70">
    <property type="entry name" value="Aldolase class I"/>
    <property type="match status" value="1"/>
</dbReference>
<dbReference type="NCBIfam" id="TIGR01740">
    <property type="entry name" value="pyrF"/>
    <property type="match status" value="1"/>
</dbReference>
<feature type="binding site" evidence="7 9">
    <location>
        <position position="34"/>
    </location>
    <ligand>
        <name>substrate</name>
    </ligand>
</feature>
<sequence>MNNAPALVVALDFPEAAPALALASRLQGVVPWVKVGLELYLSAGQDLLARLKDMGFLVFLDLKFMDIPNTVQAATAQATRMGADMLTIHALGGRAMCEASAAGRDQALAPGQTPPCILGVTLLTSLGPKDLAWNPAATDDELRDLTVHLARSAQNWKLDGVVCSGREVRVIRQACGASFQLLTPGIRLPDADSGDQSRVCTPAQAARDGSNYLVVGRPITKSDNPVQAARNYLKTIT</sequence>
<reference evidence="12 13" key="1">
    <citation type="journal article" date="2009" name="Stand. Genomic Sci.">
        <title>Complete genome sequence of Desulfomicrobium baculatum type strain (X).</title>
        <authorList>
            <person name="Copeland A."/>
            <person name="Spring S."/>
            <person name="Goker M."/>
            <person name="Schneider S."/>
            <person name="Lapidus A."/>
            <person name="Del Rio T.G."/>
            <person name="Tice H."/>
            <person name="Cheng J.F."/>
            <person name="Chen F."/>
            <person name="Nolan M."/>
            <person name="Bruce D."/>
            <person name="Goodwin L."/>
            <person name="Pitluck S."/>
            <person name="Ivanova N."/>
            <person name="Mavrommatis K."/>
            <person name="Ovchinnikova G."/>
            <person name="Pati A."/>
            <person name="Chen A."/>
            <person name="Palaniappan K."/>
            <person name="Land M."/>
            <person name="Hauser L."/>
            <person name="Chang Y.J."/>
            <person name="Jeffries C.C."/>
            <person name="Meincke L."/>
            <person name="Sims D."/>
            <person name="Brettin T."/>
            <person name="Detter J.C."/>
            <person name="Han C."/>
            <person name="Chain P."/>
            <person name="Bristow J."/>
            <person name="Eisen J.A."/>
            <person name="Markowitz V."/>
            <person name="Hugenholtz P."/>
            <person name="Kyrpides N.C."/>
            <person name="Klenk H.P."/>
            <person name="Lucas S."/>
        </authorList>
    </citation>
    <scope>NUCLEOTIDE SEQUENCE [LARGE SCALE GENOMIC DNA]</scope>
    <source>
        <strain evidence="13">DSM 4028 / VKM B-1378 / X</strain>
    </source>
</reference>
<dbReference type="InterPro" id="IPR011060">
    <property type="entry name" value="RibuloseP-bd_barrel"/>
</dbReference>
<feature type="active site" description="Proton donor" evidence="7">
    <location>
        <position position="63"/>
    </location>
</feature>
<dbReference type="NCBIfam" id="NF001273">
    <property type="entry name" value="PRK00230.1"/>
    <property type="match status" value="1"/>
</dbReference>
<keyword evidence="5 7" id="KW-0456">Lyase</keyword>
<evidence type="ECO:0000256" key="1">
    <source>
        <dbReference type="ARBA" id="ARBA00002356"/>
    </source>
</evidence>
<evidence type="ECO:0000259" key="11">
    <source>
        <dbReference type="SMART" id="SM00934"/>
    </source>
</evidence>
<dbReference type="PROSITE" id="PS00156">
    <property type="entry name" value="OMPDECASE"/>
    <property type="match status" value="1"/>
</dbReference>
<evidence type="ECO:0000256" key="2">
    <source>
        <dbReference type="ARBA" id="ARBA00004861"/>
    </source>
</evidence>
<dbReference type="RefSeq" id="WP_015775067.1">
    <property type="nucleotide sequence ID" value="NC_013173.1"/>
</dbReference>
<dbReference type="KEGG" id="dba:Dbac_2903"/>
<dbReference type="eggNOG" id="COG0284">
    <property type="taxonomic scope" value="Bacteria"/>
</dbReference>
<gene>
    <name evidence="7" type="primary">pyrF</name>
    <name evidence="12" type="ordered locus">Dbac_2903</name>
</gene>
<dbReference type="GO" id="GO:0005829">
    <property type="term" value="C:cytosol"/>
    <property type="evidence" value="ECO:0007669"/>
    <property type="project" value="TreeGrafter"/>
</dbReference>
<dbReference type="InterPro" id="IPR013785">
    <property type="entry name" value="Aldolase_TIM"/>
</dbReference>
<dbReference type="GO" id="GO:0006207">
    <property type="term" value="P:'de novo' pyrimidine nucleobase biosynthetic process"/>
    <property type="evidence" value="ECO:0007669"/>
    <property type="project" value="InterPro"/>
</dbReference>
<feature type="binding site" evidence="7 9">
    <location>
        <position position="12"/>
    </location>
    <ligand>
        <name>substrate</name>
    </ligand>
</feature>
<dbReference type="InterPro" id="IPR001754">
    <property type="entry name" value="OMPdeCOase_dom"/>
</dbReference>
<comment type="pathway">
    <text evidence="2 7 10">Pyrimidine metabolism; UMP biosynthesis via de novo pathway; UMP from orotate: step 2/2.</text>
</comment>
<feature type="binding site" evidence="7 9">
    <location>
        <position position="217"/>
    </location>
    <ligand>
        <name>substrate</name>
    </ligand>
</feature>
<dbReference type="EMBL" id="CP001629">
    <property type="protein sequence ID" value="ACU90978.1"/>
    <property type="molecule type" value="Genomic_DNA"/>
</dbReference>
<dbReference type="AlphaFoldDB" id="C7LUR3"/>
<keyword evidence="13" id="KW-1185">Reference proteome</keyword>
<feature type="active site" description="For OMPdecase activity" evidence="8">
    <location>
        <position position="61"/>
    </location>
</feature>
<dbReference type="CDD" id="cd04725">
    <property type="entry name" value="OMP_decarboxylase_like"/>
    <property type="match status" value="1"/>
</dbReference>
<feature type="binding site" evidence="7">
    <location>
        <begin position="61"/>
        <end position="70"/>
    </location>
    <ligand>
        <name>substrate</name>
    </ligand>
</feature>
<dbReference type="GO" id="GO:0004590">
    <property type="term" value="F:orotidine-5'-phosphate decarboxylase activity"/>
    <property type="evidence" value="ECO:0007669"/>
    <property type="project" value="UniProtKB-UniRule"/>
</dbReference>
<evidence type="ECO:0000313" key="13">
    <source>
        <dbReference type="Proteomes" id="UP000002216"/>
    </source>
</evidence>
<evidence type="ECO:0000256" key="4">
    <source>
        <dbReference type="ARBA" id="ARBA00022975"/>
    </source>
</evidence>